<evidence type="ECO:0000256" key="4">
    <source>
        <dbReference type="ARBA" id="ARBA00022485"/>
    </source>
</evidence>
<dbReference type="Gene3D" id="3.40.50.740">
    <property type="match status" value="1"/>
</dbReference>
<evidence type="ECO:0000256" key="8">
    <source>
        <dbReference type="ARBA" id="ARBA00023014"/>
    </source>
</evidence>
<dbReference type="Pfam" id="PF01568">
    <property type="entry name" value="Molydop_binding"/>
    <property type="match status" value="1"/>
</dbReference>
<dbReference type="Pfam" id="PF00384">
    <property type="entry name" value="Molybdopterin"/>
    <property type="match status" value="1"/>
</dbReference>
<dbReference type="CDD" id="cd00368">
    <property type="entry name" value="Molybdopterin-Binding"/>
    <property type="match status" value="1"/>
</dbReference>
<dbReference type="PANTHER" id="PTHR43598:SF5">
    <property type="entry name" value="DMSO REDUCTASE CHAIN A"/>
    <property type="match status" value="1"/>
</dbReference>
<evidence type="ECO:0000256" key="7">
    <source>
        <dbReference type="ARBA" id="ARBA00023004"/>
    </source>
</evidence>
<dbReference type="PANTHER" id="PTHR43598">
    <property type="entry name" value="TUNGSTEN-CONTAINING FORMYLMETHANOFURAN DEHYDROGENASE 2 SUBUNIT B"/>
    <property type="match status" value="1"/>
</dbReference>
<dbReference type="InterPro" id="IPR006656">
    <property type="entry name" value="Mopterin_OxRdtase"/>
</dbReference>
<comment type="caution">
    <text evidence="10">The sequence shown here is derived from an EMBL/GenBank/DDBJ whole genome shotgun (WGS) entry which is preliminary data.</text>
</comment>
<dbReference type="Proteomes" id="UP000650524">
    <property type="component" value="Unassembled WGS sequence"/>
</dbReference>
<keyword evidence="6" id="KW-0560">Oxidoreductase</keyword>
<dbReference type="InterPro" id="IPR006657">
    <property type="entry name" value="MoPterin_dinucl-bd_dom"/>
</dbReference>
<comment type="similarity">
    <text evidence="3">Belongs to the prokaryotic molybdopterin-containing oxidoreductase family.</text>
</comment>
<dbReference type="GO" id="GO:0030151">
    <property type="term" value="F:molybdenum ion binding"/>
    <property type="evidence" value="ECO:0007669"/>
    <property type="project" value="TreeGrafter"/>
</dbReference>
<dbReference type="InterPro" id="IPR009010">
    <property type="entry name" value="Asp_de-COase-like_dom_sf"/>
</dbReference>
<dbReference type="Gene3D" id="2.20.25.90">
    <property type="entry name" value="ADC-like domains"/>
    <property type="match status" value="1"/>
</dbReference>
<dbReference type="GO" id="GO:0009055">
    <property type="term" value="F:electron transfer activity"/>
    <property type="evidence" value="ECO:0007669"/>
    <property type="project" value="TreeGrafter"/>
</dbReference>
<evidence type="ECO:0000313" key="10">
    <source>
        <dbReference type="EMBL" id="MBC8178163.1"/>
    </source>
</evidence>
<dbReference type="PROSITE" id="PS00551">
    <property type="entry name" value="MOLYBDOPTERIN_PROK_1"/>
    <property type="match status" value="1"/>
</dbReference>
<evidence type="ECO:0000256" key="6">
    <source>
        <dbReference type="ARBA" id="ARBA00023002"/>
    </source>
</evidence>
<dbReference type="Pfam" id="PF04879">
    <property type="entry name" value="Molybdop_Fe4S4"/>
    <property type="match status" value="1"/>
</dbReference>
<dbReference type="Gene3D" id="2.40.40.20">
    <property type="match status" value="1"/>
</dbReference>
<dbReference type="SMART" id="SM00926">
    <property type="entry name" value="Molybdop_Fe4S4"/>
    <property type="match status" value="1"/>
</dbReference>
<sequence>MIDYRSLNRFPGTRKDHDRVVRTICQECSVGCGLLAYVKEARIVDVQGDEDHPISRGRLCAKGMAFVQGLENPDRITRPATREGPHDQFKVLDDWEKALDLLAEDLRKINGKYGPRSLIIACDPEAGLDYYIGAMRFAKLWDTPFVFHLMRSPGDLSIPPGVKIRTRPCSDWVNSQCLFLVEADLATTHPVAFSWVLDAQSRGTKIIAADTRFTATMSKADMAVRIRPETGNVLGLALMKMMLEEDLHDSAFLEEAFADPGQWKASFETMSLNGFEKTTNLTLEKVKALSGLMGNKSPVTLITGKRLANRLNYSIWLTMAMAMGWINVSGGGWYPLDSGVPRITQNADIQDRDSLVVSFEEEGDPNGLLKELAVIAQDPESPVKAIICSGNCLNDFLTPIRNIVKGMDLVLYFGSFPNATWDFSHMVFPATLWAERNGLCFSNDRAIQWSEKIIDPVDGCRSGLDFWMGLARRFGDVKHLQWEPYFPWKKEDGLTDHVAFYNWLLDQSPDTAGCDVDRLRGSGDGSKLVFWPFHEGTADRAKIKPTHAPAAIEPLIQEQEEEKSYPLCFQATRIISRSGDSSRWWPWTQELELENAVQINPETAQVLGIENGDEVLVSGAEGKMEGRAWISRMVPRWMVWSPGHLGERRVLVHKRGQTSEEAIHILGEFFNDTRTGNREG</sequence>
<keyword evidence="4" id="KW-0004">4Fe-4S</keyword>
<dbReference type="GO" id="GO:0051539">
    <property type="term" value="F:4 iron, 4 sulfur cluster binding"/>
    <property type="evidence" value="ECO:0007669"/>
    <property type="project" value="UniProtKB-KW"/>
</dbReference>
<feature type="domain" description="4Fe-4S Mo/W bis-MGD-type" evidence="9">
    <location>
        <begin position="18"/>
        <end position="74"/>
    </location>
</feature>
<evidence type="ECO:0000256" key="3">
    <source>
        <dbReference type="ARBA" id="ARBA00010312"/>
    </source>
</evidence>
<dbReference type="GO" id="GO:0030313">
    <property type="term" value="C:cell envelope"/>
    <property type="evidence" value="ECO:0007669"/>
    <property type="project" value="UniProtKB-SubCell"/>
</dbReference>
<dbReference type="CDD" id="cd02775">
    <property type="entry name" value="MopB_CT"/>
    <property type="match status" value="1"/>
</dbReference>
<dbReference type="GO" id="GO:0016491">
    <property type="term" value="F:oxidoreductase activity"/>
    <property type="evidence" value="ECO:0007669"/>
    <property type="project" value="UniProtKB-KW"/>
</dbReference>
<name>A0A8J6T927_9DELT</name>
<dbReference type="GO" id="GO:0009061">
    <property type="term" value="P:anaerobic respiration"/>
    <property type="evidence" value="ECO:0007669"/>
    <property type="project" value="TreeGrafter"/>
</dbReference>
<dbReference type="InterPro" id="IPR027467">
    <property type="entry name" value="MopterinOxRdtase_cofactor_BS"/>
</dbReference>
<comment type="subcellular location">
    <subcellularLocation>
        <location evidence="2">Cell envelope</location>
    </subcellularLocation>
</comment>
<evidence type="ECO:0000256" key="5">
    <source>
        <dbReference type="ARBA" id="ARBA00022723"/>
    </source>
</evidence>
<dbReference type="SUPFAM" id="SSF53706">
    <property type="entry name" value="Formate dehydrogenase/DMSO reductase, domains 1-3"/>
    <property type="match status" value="1"/>
</dbReference>
<dbReference type="PROSITE" id="PS51669">
    <property type="entry name" value="4FE4S_MOW_BIS_MGD"/>
    <property type="match status" value="1"/>
</dbReference>
<dbReference type="Gene3D" id="3.40.228.10">
    <property type="entry name" value="Dimethylsulfoxide Reductase, domain 2"/>
    <property type="match status" value="1"/>
</dbReference>
<dbReference type="AlphaFoldDB" id="A0A8J6T927"/>
<comment type="cofactor">
    <cofactor evidence="1">
        <name>[4Fe-4S] cluster</name>
        <dbReference type="ChEBI" id="CHEBI:49883"/>
    </cofactor>
</comment>
<organism evidence="10 11">
    <name type="scientific">Candidatus Desulfacyla euxinica</name>
    <dbReference type="NCBI Taxonomy" id="2841693"/>
    <lineage>
        <taxon>Bacteria</taxon>
        <taxon>Deltaproteobacteria</taxon>
        <taxon>Candidatus Desulfacyla</taxon>
    </lineage>
</organism>
<evidence type="ECO:0000256" key="2">
    <source>
        <dbReference type="ARBA" id="ARBA00004196"/>
    </source>
</evidence>
<accession>A0A8J6T927</accession>
<keyword evidence="8" id="KW-0411">Iron-sulfur</keyword>
<dbReference type="EMBL" id="JACNJD010000260">
    <property type="protein sequence ID" value="MBC8178163.1"/>
    <property type="molecule type" value="Genomic_DNA"/>
</dbReference>
<protein>
    <submittedName>
        <fullName evidence="10">Molybdopterin-dependent oxidoreductase</fullName>
    </submittedName>
</protein>
<evidence type="ECO:0000313" key="11">
    <source>
        <dbReference type="Proteomes" id="UP000650524"/>
    </source>
</evidence>
<proteinExistence type="inferred from homology"/>
<keyword evidence="5" id="KW-0479">Metal-binding</keyword>
<reference evidence="10 11" key="1">
    <citation type="submission" date="2020-08" db="EMBL/GenBank/DDBJ databases">
        <title>Bridging the membrane lipid divide: bacteria of the FCB group superphylum have the potential to synthesize archaeal ether lipids.</title>
        <authorList>
            <person name="Villanueva L."/>
            <person name="Von Meijenfeldt F.A.B."/>
            <person name="Westbye A.B."/>
            <person name="Yadav S."/>
            <person name="Hopmans E.C."/>
            <person name="Dutilh B.E."/>
            <person name="Sinninghe Damste J.S."/>
        </authorList>
    </citation>
    <scope>NUCLEOTIDE SEQUENCE [LARGE SCALE GENOMIC DNA]</scope>
    <source>
        <strain evidence="10">NIOZ-UU27</strain>
    </source>
</reference>
<dbReference type="InterPro" id="IPR006963">
    <property type="entry name" value="Mopterin_OxRdtase_4Fe-4S_dom"/>
</dbReference>
<evidence type="ECO:0000256" key="1">
    <source>
        <dbReference type="ARBA" id="ARBA00001966"/>
    </source>
</evidence>
<evidence type="ECO:0000259" key="9">
    <source>
        <dbReference type="PROSITE" id="PS51669"/>
    </source>
</evidence>
<dbReference type="GO" id="GO:0043546">
    <property type="term" value="F:molybdopterin cofactor binding"/>
    <property type="evidence" value="ECO:0007669"/>
    <property type="project" value="InterPro"/>
</dbReference>
<dbReference type="SUPFAM" id="SSF50692">
    <property type="entry name" value="ADC-like"/>
    <property type="match status" value="1"/>
</dbReference>
<keyword evidence="7" id="KW-0408">Iron</keyword>
<gene>
    <name evidence="10" type="ORF">H8E19_12220</name>
</gene>